<dbReference type="Pfam" id="PF10551">
    <property type="entry name" value="MULE"/>
    <property type="match status" value="1"/>
</dbReference>
<accession>A0ABQ4Z080</accession>
<dbReference type="InterPro" id="IPR018289">
    <property type="entry name" value="MULE_transposase_dom"/>
</dbReference>
<evidence type="ECO:0000259" key="1">
    <source>
        <dbReference type="Pfam" id="PF10551"/>
    </source>
</evidence>
<organism evidence="2 3">
    <name type="scientific">Tanacetum coccineum</name>
    <dbReference type="NCBI Taxonomy" id="301880"/>
    <lineage>
        <taxon>Eukaryota</taxon>
        <taxon>Viridiplantae</taxon>
        <taxon>Streptophyta</taxon>
        <taxon>Embryophyta</taxon>
        <taxon>Tracheophyta</taxon>
        <taxon>Spermatophyta</taxon>
        <taxon>Magnoliopsida</taxon>
        <taxon>eudicotyledons</taxon>
        <taxon>Gunneridae</taxon>
        <taxon>Pentapetalae</taxon>
        <taxon>asterids</taxon>
        <taxon>campanulids</taxon>
        <taxon>Asterales</taxon>
        <taxon>Asteraceae</taxon>
        <taxon>Asteroideae</taxon>
        <taxon>Anthemideae</taxon>
        <taxon>Anthemidinae</taxon>
        <taxon>Tanacetum</taxon>
    </lineage>
</organism>
<keyword evidence="3" id="KW-1185">Reference proteome</keyword>
<reference evidence="2" key="2">
    <citation type="submission" date="2022-01" db="EMBL/GenBank/DDBJ databases">
        <authorList>
            <person name="Yamashiro T."/>
            <person name="Shiraishi A."/>
            <person name="Satake H."/>
            <person name="Nakayama K."/>
        </authorList>
    </citation>
    <scope>NUCLEOTIDE SEQUENCE</scope>
</reference>
<evidence type="ECO:0000313" key="3">
    <source>
        <dbReference type="Proteomes" id="UP001151760"/>
    </source>
</evidence>
<dbReference type="PANTHER" id="PTHR31973:SF185">
    <property type="entry name" value="TRANSPOSASE, MUDR, PLANT, MULE TRANSPOSASE DOMAIN-CONTAINING PROTEIN"/>
    <property type="match status" value="1"/>
</dbReference>
<reference evidence="2" key="1">
    <citation type="journal article" date="2022" name="Int. J. Mol. Sci.">
        <title>Draft Genome of Tanacetum Coccineum: Genomic Comparison of Closely Related Tanacetum-Family Plants.</title>
        <authorList>
            <person name="Yamashiro T."/>
            <person name="Shiraishi A."/>
            <person name="Nakayama K."/>
            <person name="Satake H."/>
        </authorList>
    </citation>
    <scope>NUCLEOTIDE SEQUENCE</scope>
</reference>
<name>A0ABQ4Z080_9ASTR</name>
<gene>
    <name evidence="2" type="ORF">Tco_0749066</name>
</gene>
<protein>
    <submittedName>
        <fullName evidence="2">Transposase, MuDR, MULE transposase domain protein</fullName>
    </submittedName>
</protein>
<comment type="caution">
    <text evidence="2">The sequence shown here is derived from an EMBL/GenBank/DDBJ whole genome shotgun (WGS) entry which is preliminary data.</text>
</comment>
<dbReference type="PANTHER" id="PTHR31973">
    <property type="entry name" value="POLYPROTEIN, PUTATIVE-RELATED"/>
    <property type="match status" value="1"/>
</dbReference>
<sequence length="215" mass="24921">MRPLIIIDATHLKGTYQGTNLVAVGMDGNNQIISIATGVSQGETSESWTLRKLKDCIGEVPNLAIISDRHYAIILACKTVFPNSLHGFCSRHLMMNCGMQSERYKVLYWKTCKAYTEQEFDNLMSDIQAVRPDAHHKLVEPRIEKWSRAKCPANRYNYMTSNSAESVNALTKEVRKIPITALMDWYRDRLRKWYYERREKHKDSQDEELTPCTKQ</sequence>
<evidence type="ECO:0000313" key="2">
    <source>
        <dbReference type="EMBL" id="GJS82525.1"/>
    </source>
</evidence>
<feature type="domain" description="MULE transposase" evidence="1">
    <location>
        <begin position="5"/>
        <end position="96"/>
    </location>
</feature>
<dbReference type="Proteomes" id="UP001151760">
    <property type="component" value="Unassembled WGS sequence"/>
</dbReference>
<proteinExistence type="predicted"/>
<dbReference type="EMBL" id="BQNB010010830">
    <property type="protein sequence ID" value="GJS82525.1"/>
    <property type="molecule type" value="Genomic_DNA"/>
</dbReference>